<dbReference type="EMBL" id="LK933537">
    <property type="protein sequence ID" value="CDT81850.1"/>
    <property type="molecule type" value="Genomic_DNA"/>
</dbReference>
<dbReference type="EMBL" id="LK932515">
    <property type="protein sequence ID" value="CDS87297.1"/>
    <property type="molecule type" value="Genomic_DNA"/>
</dbReference>
<feature type="domain" description="HicB-like antitoxin of toxin-antitoxin system" evidence="1">
    <location>
        <begin position="8"/>
        <end position="111"/>
    </location>
</feature>
<dbReference type="Pfam" id="PF15919">
    <property type="entry name" value="HicB_lk_antitox"/>
    <property type="match status" value="1"/>
</dbReference>
<evidence type="ECO:0000313" key="3">
    <source>
        <dbReference type="EMBL" id="CDS87297.1"/>
    </source>
</evidence>
<name>A0A069A9C6_CLODI</name>
<protein>
    <submittedName>
        <fullName evidence="3">Heat shock protein, molecular chaperone</fullName>
    </submittedName>
</protein>
<dbReference type="EMBL" id="LK932400">
    <property type="protein sequence ID" value="CDS86954.1"/>
    <property type="molecule type" value="Genomic_DNA"/>
</dbReference>
<keyword evidence="3" id="KW-0346">Stress response</keyword>
<evidence type="ECO:0000259" key="1">
    <source>
        <dbReference type="Pfam" id="PF15919"/>
    </source>
</evidence>
<evidence type="ECO:0000313" key="2">
    <source>
        <dbReference type="EMBL" id="CDS86954.1"/>
    </source>
</evidence>
<organism evidence="3">
    <name type="scientific">Clostridioides difficile</name>
    <name type="common">Peptoclostridium difficile</name>
    <dbReference type="NCBI Taxonomy" id="1496"/>
    <lineage>
        <taxon>Bacteria</taxon>
        <taxon>Bacillati</taxon>
        <taxon>Bacillota</taxon>
        <taxon>Clostridia</taxon>
        <taxon>Peptostreptococcales</taxon>
        <taxon>Peptostreptococcaceae</taxon>
        <taxon>Clostridioides</taxon>
    </lineage>
</organism>
<proteinExistence type="predicted"/>
<accession>A0A069A9C6</accession>
<evidence type="ECO:0000313" key="4">
    <source>
        <dbReference type="EMBL" id="CDT81850.1"/>
    </source>
</evidence>
<dbReference type="AlphaFoldDB" id="A0A069A9C6"/>
<dbReference type="InterPro" id="IPR035069">
    <property type="entry name" value="TTHA1013/TTHA0281-like"/>
</dbReference>
<dbReference type="SUPFAM" id="SSF143100">
    <property type="entry name" value="TTHA1013/TTHA0281-like"/>
    <property type="match status" value="1"/>
</dbReference>
<dbReference type="InterPro" id="IPR031807">
    <property type="entry name" value="HicB-like"/>
</dbReference>
<gene>
    <name evidence="4" type="ORF">BN1095_920013</name>
    <name evidence="3" type="ORF">BN1096_610112</name>
    <name evidence="2" type="ORF">BN1097_610061</name>
</gene>
<dbReference type="RefSeq" id="WP_021366618.1">
    <property type="nucleotide sequence ID" value="NZ_BBYB01000069.1"/>
</dbReference>
<sequence>MYKNEYIFPAVIAKHDKGDYEVNFYDFSNIITCGENLEKAFLMAEDALKLELFDLYSDGLEIPKPTQLNNISTKENQTAILVKVNLKETIKEYDSKSIKKTLSIPSWLNKEAEKNNINFSQLLQEALKNKLNIN</sequence>
<dbReference type="Gene3D" id="3.30.160.250">
    <property type="match status" value="1"/>
</dbReference>
<reference evidence="3" key="1">
    <citation type="submission" date="2014-07" db="EMBL/GenBank/DDBJ databases">
        <authorList>
            <person name="Monot Marc"/>
        </authorList>
    </citation>
    <scope>NUCLEOTIDE SEQUENCE</scope>
    <source>
        <strain evidence="4">7032989</strain>
        <strain evidence="2">7032994</strain>
    </source>
</reference>